<dbReference type="EMBL" id="CP046620">
    <property type="protein sequence ID" value="QHQ33747.1"/>
    <property type="molecule type" value="Genomic_DNA"/>
</dbReference>
<sequence length="176" mass="19830">MYPIIRTALEMRAARKAPPLPLDGTHVTRVTCLPWDLDYFMELNNGRTLTLMDLGRTGLAIRTGIISALKKHGWGFTMAGVSVRYRRRVVLWDRLELHTTFLGHDDRFVYSLQSFRRGGETTSSSLGRAALVGKSGIVPPTELTTALGQPGWNRPLPDWVQSWIAADHSRPWPPEH</sequence>
<dbReference type="Proteomes" id="UP000464495">
    <property type="component" value="Chromosome"/>
</dbReference>
<evidence type="ECO:0000313" key="2">
    <source>
        <dbReference type="Proteomes" id="UP000464495"/>
    </source>
</evidence>
<name>A0A6P1SVE7_9RHOB</name>
<dbReference type="RefSeq" id="WP_161860323.1">
    <property type="nucleotide sequence ID" value="NZ_CP046620.1"/>
</dbReference>
<gene>
    <name evidence="1" type="ORF">GO499_00405</name>
</gene>
<dbReference type="PANTHER" id="PTHR12475">
    <property type="match status" value="1"/>
</dbReference>
<dbReference type="KEGG" id="amaq:GO499_00405"/>
<dbReference type="InterPro" id="IPR051490">
    <property type="entry name" value="THEM6_lcsJ_thioesterase"/>
</dbReference>
<dbReference type="PANTHER" id="PTHR12475:SF4">
    <property type="entry name" value="PROTEIN THEM6"/>
    <property type="match status" value="1"/>
</dbReference>
<dbReference type="Pfam" id="PF13279">
    <property type="entry name" value="4HBT_2"/>
    <property type="match status" value="1"/>
</dbReference>
<organism evidence="1 2">
    <name type="scientific">Algicella marina</name>
    <dbReference type="NCBI Taxonomy" id="2683284"/>
    <lineage>
        <taxon>Bacteria</taxon>
        <taxon>Pseudomonadati</taxon>
        <taxon>Pseudomonadota</taxon>
        <taxon>Alphaproteobacteria</taxon>
        <taxon>Rhodobacterales</taxon>
        <taxon>Paracoccaceae</taxon>
        <taxon>Algicella</taxon>
    </lineage>
</organism>
<protein>
    <submittedName>
        <fullName evidence="1">Thioeseterase</fullName>
    </submittedName>
</protein>
<keyword evidence="2" id="KW-1185">Reference proteome</keyword>
<dbReference type="AlphaFoldDB" id="A0A6P1SVE7"/>
<dbReference type="InterPro" id="IPR029069">
    <property type="entry name" value="HotDog_dom_sf"/>
</dbReference>
<dbReference type="Gene3D" id="3.10.129.10">
    <property type="entry name" value="Hotdog Thioesterase"/>
    <property type="match status" value="1"/>
</dbReference>
<accession>A0A6P1SVE7</accession>
<dbReference type="SUPFAM" id="SSF54637">
    <property type="entry name" value="Thioesterase/thiol ester dehydrase-isomerase"/>
    <property type="match status" value="1"/>
</dbReference>
<reference evidence="1 2" key="1">
    <citation type="submission" date="2019-12" db="EMBL/GenBank/DDBJ databases">
        <title>Complete genome sequence of Algicella marina strain 9Alg 56(T) isolated from the red alga Tichocarpus crinitus.</title>
        <authorList>
            <person name="Kim S.-G."/>
            <person name="Nedashkovskaya O.I."/>
        </authorList>
    </citation>
    <scope>NUCLEOTIDE SEQUENCE [LARGE SCALE GENOMIC DNA]</scope>
    <source>
        <strain evidence="1 2">9Alg 56</strain>
    </source>
</reference>
<dbReference type="CDD" id="cd00586">
    <property type="entry name" value="4HBT"/>
    <property type="match status" value="1"/>
</dbReference>
<evidence type="ECO:0000313" key="1">
    <source>
        <dbReference type="EMBL" id="QHQ33747.1"/>
    </source>
</evidence>
<proteinExistence type="predicted"/>